<sequence>MKKILFGLIATVMFSVMGNAQNLRTEFLRSKTHKEAVIAFNKLSEGEQKKLWLEKLDQLLSLSLSSEHKILYQKLKMVLNKELRVNNLMFFCKILLILLKLHQREILD</sequence>
<accession>G2Z6A1</accession>
<dbReference type="AlphaFoldDB" id="G2Z6A1"/>
<dbReference type="KEGG" id="fbr:FBFL15_2976"/>
<protein>
    <submittedName>
        <fullName evidence="1">Uncharacterized protein</fullName>
    </submittedName>
</protein>
<gene>
    <name evidence="1" type="ordered locus">FBFL15_2976</name>
</gene>
<dbReference type="HOGENOM" id="CLU_2193105_0_0_10"/>
<reference evidence="1 2" key="1">
    <citation type="journal article" date="2011" name="Appl. Environ. Microbiol.">
        <title>Complete genome sequence of the fish pathogen Flavobacterium branchiophilum.</title>
        <authorList>
            <consortium name="1:IP"/>
            <consortium name="Microbial Evolutionary Genomics,F-75015 Paris"/>
            <consortium name="France 2:CNRS"/>
            <consortium name="URA2171"/>
            <consortium name="F-75015 Paris,France 3:Unite de Virologie et Immunologie Mol."/>
            <consortium name="INRA,78352 Jouy en Josas Cedex"/>
            <consortium name="France. 4:Unite de Mathemathique"/>
            <consortium name="Informatique et Genome,INRA"/>
            <consortium name="78352 Jouy en Josas Cedex"/>
            <consortium name="France. 5:CEA/Genoscope"/>
            <consortium name="Evry"/>
            <consortium name="France"/>
            <person name="Touchon M."/>
            <person name="Barbier P."/>
            <person name="Bernardet J.F."/>
            <person name="Loux V."/>
            <person name="Vacherie B."/>
            <person name="Barbe V."/>
            <person name="Rocha E.P."/>
            <person name="Duchaud E."/>
        </authorList>
    </citation>
    <scope>NUCLEOTIDE SEQUENCE [LARGE SCALE GENOMIC DNA]</scope>
    <source>
        <strain evidence="1 2">FL-15</strain>
    </source>
</reference>
<evidence type="ECO:0000313" key="1">
    <source>
        <dbReference type="EMBL" id="CCB70921.1"/>
    </source>
</evidence>
<dbReference type="RefSeq" id="WP_014085369.1">
    <property type="nucleotide sequence ID" value="NC_016001.1"/>
</dbReference>
<keyword evidence="2" id="KW-1185">Reference proteome</keyword>
<organism evidence="1 2">
    <name type="scientific">Flavobacterium branchiophilum (strain FL-15)</name>
    <dbReference type="NCBI Taxonomy" id="1034807"/>
    <lineage>
        <taxon>Bacteria</taxon>
        <taxon>Pseudomonadati</taxon>
        <taxon>Bacteroidota</taxon>
        <taxon>Flavobacteriia</taxon>
        <taxon>Flavobacteriales</taxon>
        <taxon>Flavobacteriaceae</taxon>
        <taxon>Flavobacterium</taxon>
    </lineage>
</organism>
<dbReference type="STRING" id="1034807.FBFL15_2976"/>
<proteinExistence type="predicted"/>
<dbReference type="EMBL" id="FQ859183">
    <property type="protein sequence ID" value="CCB70921.1"/>
    <property type="molecule type" value="Genomic_DNA"/>
</dbReference>
<dbReference type="Proteomes" id="UP000009186">
    <property type="component" value="Chromosome"/>
</dbReference>
<evidence type="ECO:0000313" key="2">
    <source>
        <dbReference type="Proteomes" id="UP000009186"/>
    </source>
</evidence>
<name>G2Z6A1_FLABF</name>